<organism evidence="5 6">
    <name type="scientific">Caproiciproducens galactitolivorans</name>
    <dbReference type="NCBI Taxonomy" id="642589"/>
    <lineage>
        <taxon>Bacteria</taxon>
        <taxon>Bacillati</taxon>
        <taxon>Bacillota</taxon>
        <taxon>Clostridia</taxon>
        <taxon>Eubacteriales</taxon>
        <taxon>Acutalibacteraceae</taxon>
        <taxon>Caproiciproducens</taxon>
    </lineage>
</organism>
<evidence type="ECO:0000256" key="1">
    <source>
        <dbReference type="ARBA" id="ARBA00022676"/>
    </source>
</evidence>
<gene>
    <name evidence="5" type="ORF">OUY18_04390</name>
</gene>
<name>A0ABT4BRG5_9FIRM</name>
<dbReference type="PANTHER" id="PTHR12526:SF629">
    <property type="entry name" value="TEICHURONIC ACID BIOSYNTHESIS GLYCOSYLTRANSFERASE TUAH-RELATED"/>
    <property type="match status" value="1"/>
</dbReference>
<protein>
    <submittedName>
        <fullName evidence="5">Glycosyltransferase</fullName>
        <ecNumber evidence="5">2.4.-.-</ecNumber>
    </submittedName>
</protein>
<feature type="domain" description="Glycosyltransferase subfamily 4-like N-terminal" evidence="4">
    <location>
        <begin position="85"/>
        <end position="184"/>
    </location>
</feature>
<dbReference type="Gene3D" id="3.40.50.2000">
    <property type="entry name" value="Glycogen Phosphorylase B"/>
    <property type="match status" value="3"/>
</dbReference>
<sequence length="904" mass="104553">MKKILIISPTGGYAGIDVCLETLVCEMDKTKYIPIVVFPKDAILKPKFEEMGIICYELPINWWFPVGFSGNDLLHVLPTLREKVDPLINIIKDNTIDIVLSNTSVCYDGAIAAAICNVPHLFFIHAQYTSNIYTDMQQETREFLYMLMGKLSYKVICCSKLLHDFMCQYTDNSMYIYNGVDVEKFKYKKRILGDQDSLNMVCVGHYNANKQQDFVLRALKILKEIRPELIRRVTFTMIGPGEPVYQKMLKNMVKEYRLEKQVVFEGFRDDIYNYLGNFNLYINSSITENLPMSVIEAMSCGMPVLGTPNDGTLQLIQEGKTGYITNSPEIMANRIIYLIDHPKMVENMSEQGRKRAESCFSDQQYVRNFEKVFDGVDSSCSKGCHFADFVGGFYESIVGKSLSKYPKKKVLVLYPLQAMATYYIAAKIPLDYLVERDLVEYNSVTPQQFKVEDMEDADVIYCLRYYDDFAYGVLRAAKKINKPFVWFIDDNYSALKIENNNVIHKQFTNELYERMYKESSAVVVNSGSLYHFGRQFTDNIFRLPTYQVNNDTLIKNFEREKGTLTIGFMGTLMRDSDFDCVVPALQRIIKEYGSRICVEFIGYCPKELKEYNHVKTFDFMDDYNEFRKFFASRKWDIGLGPLKDTEFNRSKTNNKYREYSSFHVAGIFSNMATYNYCVQDGINGLLVKNTEDAWYYAIKKLLDNTTLRETIAENAWGDIKKNYSIEKFAKALMNVFCRYHTGSKEIQDFIYPSLVGMRSALSGETSFPRAYDPEMLCFSKAIIKPRKYKVFCESPAVRMIGILFGQEVPSKGTVTIKVYTGRHLLRSITKTIKELDFSYWNYFDVDCIYCAAGKVLTVEISAEYTKGMIGVFEDRSKRSFWYKVFNKLGFPLKGMDTLMIDFRS</sequence>
<dbReference type="SUPFAM" id="SSF53756">
    <property type="entry name" value="UDP-Glycosyltransferase/glycogen phosphorylase"/>
    <property type="match status" value="2"/>
</dbReference>
<dbReference type="EMBL" id="JAPOHA010000003">
    <property type="protein sequence ID" value="MCY1713494.1"/>
    <property type="molecule type" value="Genomic_DNA"/>
</dbReference>
<evidence type="ECO:0000313" key="6">
    <source>
        <dbReference type="Proteomes" id="UP001082703"/>
    </source>
</evidence>
<reference evidence="5 6" key="1">
    <citation type="submission" date="2022-11" db="EMBL/GenBank/DDBJ databases">
        <authorList>
            <person name="Caiyu Z."/>
        </authorList>
    </citation>
    <scope>NUCLEOTIDE SEQUENCE [LARGE SCALE GENOMIC DNA]</scope>
    <source>
        <strain evidence="5 6">YR-4</strain>
    </source>
</reference>
<accession>A0ABT4BRG5</accession>
<dbReference type="InterPro" id="IPR001296">
    <property type="entry name" value="Glyco_trans_1"/>
</dbReference>
<evidence type="ECO:0000313" key="5">
    <source>
        <dbReference type="EMBL" id="MCY1713494.1"/>
    </source>
</evidence>
<keyword evidence="1 5" id="KW-0328">Glycosyltransferase</keyword>
<dbReference type="Proteomes" id="UP001082703">
    <property type="component" value="Unassembled WGS sequence"/>
</dbReference>
<dbReference type="Pfam" id="PF00534">
    <property type="entry name" value="Glycos_transf_1"/>
    <property type="match status" value="1"/>
</dbReference>
<dbReference type="InterPro" id="IPR028098">
    <property type="entry name" value="Glyco_trans_4-like_N"/>
</dbReference>
<keyword evidence="2 5" id="KW-0808">Transferase</keyword>
<proteinExistence type="predicted"/>
<keyword evidence="6" id="KW-1185">Reference proteome</keyword>
<dbReference type="Pfam" id="PF13439">
    <property type="entry name" value="Glyco_transf_4"/>
    <property type="match status" value="1"/>
</dbReference>
<feature type="domain" description="Glycosyl transferase family 1" evidence="3">
    <location>
        <begin position="188"/>
        <end position="355"/>
    </location>
</feature>
<evidence type="ECO:0000259" key="4">
    <source>
        <dbReference type="Pfam" id="PF13439"/>
    </source>
</evidence>
<evidence type="ECO:0000259" key="3">
    <source>
        <dbReference type="Pfam" id="PF00534"/>
    </source>
</evidence>
<dbReference type="RefSeq" id="WP_268057507.1">
    <property type="nucleotide sequence ID" value="NZ_JAPOHA010000003.1"/>
</dbReference>
<dbReference type="PANTHER" id="PTHR12526">
    <property type="entry name" value="GLYCOSYLTRANSFERASE"/>
    <property type="match status" value="1"/>
</dbReference>
<evidence type="ECO:0000256" key="2">
    <source>
        <dbReference type="ARBA" id="ARBA00022679"/>
    </source>
</evidence>
<dbReference type="EC" id="2.4.-.-" evidence="5"/>
<dbReference type="GO" id="GO:0016757">
    <property type="term" value="F:glycosyltransferase activity"/>
    <property type="evidence" value="ECO:0007669"/>
    <property type="project" value="UniProtKB-KW"/>
</dbReference>
<comment type="caution">
    <text evidence="5">The sequence shown here is derived from an EMBL/GenBank/DDBJ whole genome shotgun (WGS) entry which is preliminary data.</text>
</comment>